<evidence type="ECO:0000313" key="3">
    <source>
        <dbReference type="Proteomes" id="UP001391051"/>
    </source>
</evidence>
<sequence>MSTYAPSYYLSPLQSPPQEPSLYQQQQQQSQYLHPYRQQQQEYQQNYQQPHQHHERPKPPPLLSVKVLFESSGNAGSGRRVSIGFRNTQQAEHYAQFVRSKTIHHTERLSCKVQGRYASVRLPTRVTEVVACLAGPGAGASRVGGFYFVFNDPILAQEWVDCLLLWRHVPGSKRKLYVERDVRDDVLYARLGMATSTGGPVALIGGGVGGGGGNDTEYQQYHANFTSPVSLLAPSKTTTEEVVTIYSAEGEEVVSPGLEQERSCGDNPYKISLFTLTEGEYDAE</sequence>
<feature type="compositionally biased region" description="Low complexity" evidence="1">
    <location>
        <begin position="20"/>
        <end position="50"/>
    </location>
</feature>
<gene>
    <name evidence="2" type="ORF">PG986_009484</name>
</gene>
<accession>A0ABR1Q825</accession>
<evidence type="ECO:0000313" key="2">
    <source>
        <dbReference type="EMBL" id="KAK7948598.1"/>
    </source>
</evidence>
<feature type="region of interest" description="Disordered" evidence="1">
    <location>
        <begin position="1"/>
        <end position="61"/>
    </location>
</feature>
<feature type="compositionally biased region" description="Low complexity" evidence="1">
    <location>
        <begin position="1"/>
        <end position="13"/>
    </location>
</feature>
<evidence type="ECO:0000256" key="1">
    <source>
        <dbReference type="SAM" id="MobiDB-lite"/>
    </source>
</evidence>
<protein>
    <submittedName>
        <fullName evidence="2">Uncharacterized protein</fullName>
    </submittedName>
</protein>
<organism evidence="2 3">
    <name type="scientific">Apiospora aurea</name>
    <dbReference type="NCBI Taxonomy" id="335848"/>
    <lineage>
        <taxon>Eukaryota</taxon>
        <taxon>Fungi</taxon>
        <taxon>Dikarya</taxon>
        <taxon>Ascomycota</taxon>
        <taxon>Pezizomycotina</taxon>
        <taxon>Sordariomycetes</taxon>
        <taxon>Xylariomycetidae</taxon>
        <taxon>Amphisphaeriales</taxon>
        <taxon>Apiosporaceae</taxon>
        <taxon>Apiospora</taxon>
    </lineage>
</organism>
<keyword evidence="3" id="KW-1185">Reference proteome</keyword>
<comment type="caution">
    <text evidence="2">The sequence shown here is derived from an EMBL/GenBank/DDBJ whole genome shotgun (WGS) entry which is preliminary data.</text>
</comment>
<proteinExistence type="predicted"/>
<reference evidence="2 3" key="1">
    <citation type="submission" date="2023-01" db="EMBL/GenBank/DDBJ databases">
        <title>Analysis of 21 Apiospora genomes using comparative genomics revels a genus with tremendous synthesis potential of carbohydrate active enzymes and secondary metabolites.</title>
        <authorList>
            <person name="Sorensen T."/>
        </authorList>
    </citation>
    <scope>NUCLEOTIDE SEQUENCE [LARGE SCALE GENOMIC DNA]</scope>
    <source>
        <strain evidence="2 3">CBS 24483</strain>
    </source>
</reference>
<name>A0ABR1Q825_9PEZI</name>
<dbReference type="GeneID" id="92078768"/>
<dbReference type="RefSeq" id="XP_066698104.1">
    <property type="nucleotide sequence ID" value="XM_066845706.1"/>
</dbReference>
<dbReference type="Proteomes" id="UP001391051">
    <property type="component" value="Unassembled WGS sequence"/>
</dbReference>
<dbReference type="EMBL" id="JAQQWE010000006">
    <property type="protein sequence ID" value="KAK7948598.1"/>
    <property type="molecule type" value="Genomic_DNA"/>
</dbReference>